<dbReference type="InterPro" id="IPR040353">
    <property type="entry name" value="FLX/FLX-like"/>
</dbReference>
<evidence type="ECO:0000256" key="4">
    <source>
        <dbReference type="ARBA" id="ARBA00023054"/>
    </source>
</evidence>
<evidence type="ECO:0000313" key="9">
    <source>
        <dbReference type="Proteomes" id="UP001161247"/>
    </source>
</evidence>
<dbReference type="GO" id="GO:0030154">
    <property type="term" value="P:cell differentiation"/>
    <property type="evidence" value="ECO:0007669"/>
    <property type="project" value="UniProtKB-KW"/>
</dbReference>
<reference evidence="8" key="1">
    <citation type="submission" date="2023-03" db="EMBL/GenBank/DDBJ databases">
        <authorList>
            <person name="Julca I."/>
        </authorList>
    </citation>
    <scope>NUCLEOTIDE SEQUENCE</scope>
</reference>
<feature type="coiled-coil region" evidence="6">
    <location>
        <begin position="59"/>
        <end position="93"/>
    </location>
</feature>
<evidence type="ECO:0000256" key="3">
    <source>
        <dbReference type="ARBA" id="ARBA00022782"/>
    </source>
</evidence>
<evidence type="ECO:0000256" key="6">
    <source>
        <dbReference type="SAM" id="Coils"/>
    </source>
</evidence>
<evidence type="ECO:0000256" key="1">
    <source>
        <dbReference type="ARBA" id="ARBA00005405"/>
    </source>
</evidence>
<sequence length="280" mass="31633">MAGRHRIHREAYDNRRGYPPEGPVPRAHMARPLPPPHPAILEEELEIQHGEIRRLWGENQRLLEDRVALQRDLSAAKDELRHLNLMLADIRAEQEVHVRELVERGMKMEADLQAAEPLKKEAAQLRAEVQRLNGIRQDMSGQIQSLTKELTKLEADNHQIPHLRTELDGLHQELLRARAAIDYEKKAHVELLEQRQAMEKNLVSMGREVEKLRLELSSNDGRAWAAGGPYGMNFGSSDGGFARHYADGYGAHMGAANEGSPYGSSSASWGGYDNPRMGRR</sequence>
<gene>
    <name evidence="8" type="ORF">OLC1_LOCUS21102</name>
</gene>
<feature type="compositionally biased region" description="Basic and acidic residues" evidence="7">
    <location>
        <begin position="9"/>
        <end position="18"/>
    </location>
</feature>
<evidence type="ECO:0000313" key="8">
    <source>
        <dbReference type="EMBL" id="CAI9114303.1"/>
    </source>
</evidence>
<comment type="similarity">
    <text evidence="1">Belongs to the FLX family.</text>
</comment>
<feature type="region of interest" description="Disordered" evidence="7">
    <location>
        <begin position="1"/>
        <end position="37"/>
    </location>
</feature>
<protein>
    <submittedName>
        <fullName evidence="8">OLC1v1014992C1</fullName>
    </submittedName>
</protein>
<organism evidence="8 9">
    <name type="scientific">Oldenlandia corymbosa var. corymbosa</name>
    <dbReference type="NCBI Taxonomy" id="529605"/>
    <lineage>
        <taxon>Eukaryota</taxon>
        <taxon>Viridiplantae</taxon>
        <taxon>Streptophyta</taxon>
        <taxon>Embryophyta</taxon>
        <taxon>Tracheophyta</taxon>
        <taxon>Spermatophyta</taxon>
        <taxon>Magnoliopsida</taxon>
        <taxon>eudicotyledons</taxon>
        <taxon>Gunneridae</taxon>
        <taxon>Pentapetalae</taxon>
        <taxon>asterids</taxon>
        <taxon>lamiids</taxon>
        <taxon>Gentianales</taxon>
        <taxon>Rubiaceae</taxon>
        <taxon>Rubioideae</taxon>
        <taxon>Spermacoceae</taxon>
        <taxon>Hedyotis-Oldenlandia complex</taxon>
        <taxon>Oldenlandia</taxon>
    </lineage>
</organism>
<dbReference type="Proteomes" id="UP001161247">
    <property type="component" value="Chromosome 7"/>
</dbReference>
<dbReference type="PANTHER" id="PTHR33405:SF20">
    <property type="entry name" value="PROTEIN FLX-LIKE 3"/>
    <property type="match status" value="1"/>
</dbReference>
<keyword evidence="5" id="KW-0287">Flowering</keyword>
<keyword evidence="9" id="KW-1185">Reference proteome</keyword>
<proteinExistence type="inferred from homology"/>
<dbReference type="EMBL" id="OX459124">
    <property type="protein sequence ID" value="CAI9114303.1"/>
    <property type="molecule type" value="Genomic_DNA"/>
</dbReference>
<dbReference type="GO" id="GO:0009908">
    <property type="term" value="P:flower development"/>
    <property type="evidence" value="ECO:0007669"/>
    <property type="project" value="UniProtKB-KW"/>
</dbReference>
<keyword evidence="4 6" id="KW-0175">Coiled coil</keyword>
<evidence type="ECO:0000256" key="5">
    <source>
        <dbReference type="ARBA" id="ARBA00023089"/>
    </source>
</evidence>
<keyword evidence="3" id="KW-0221">Differentiation</keyword>
<feature type="region of interest" description="Disordered" evidence="7">
    <location>
        <begin position="258"/>
        <end position="280"/>
    </location>
</feature>
<keyword evidence="2" id="KW-0217">Developmental protein</keyword>
<dbReference type="PANTHER" id="PTHR33405">
    <property type="entry name" value="PROTEIN FLX-LIKE 2"/>
    <property type="match status" value="1"/>
</dbReference>
<evidence type="ECO:0000256" key="7">
    <source>
        <dbReference type="SAM" id="MobiDB-lite"/>
    </source>
</evidence>
<name>A0AAV1E5X8_OLDCO</name>
<dbReference type="AlphaFoldDB" id="A0AAV1E5X8"/>
<accession>A0AAV1E5X8</accession>
<evidence type="ECO:0000256" key="2">
    <source>
        <dbReference type="ARBA" id="ARBA00022473"/>
    </source>
</evidence>